<name>A0A564UPY2_9FIRM</name>
<feature type="domain" description="HTH cro/C1-type" evidence="1">
    <location>
        <begin position="7"/>
        <end position="65"/>
    </location>
</feature>
<dbReference type="AlphaFoldDB" id="A0A564UPY2"/>
<dbReference type="SMART" id="SM00530">
    <property type="entry name" value="HTH_XRE"/>
    <property type="match status" value="1"/>
</dbReference>
<gene>
    <name evidence="2" type="ORF">ROSSTS7063_03215</name>
</gene>
<dbReference type="Gene3D" id="1.10.260.40">
    <property type="entry name" value="lambda repressor-like DNA-binding domains"/>
    <property type="match status" value="1"/>
</dbReference>
<dbReference type="Proteomes" id="UP000409147">
    <property type="component" value="Unassembled WGS sequence"/>
</dbReference>
<dbReference type="InterPro" id="IPR010982">
    <property type="entry name" value="Lambda_DNA-bd_dom_sf"/>
</dbReference>
<dbReference type="RefSeq" id="WP_144369777.1">
    <property type="nucleotide sequence ID" value="NZ_CABHNB010000044.1"/>
</dbReference>
<organism evidence="2 3">
    <name type="scientific">Blautia obeum</name>
    <dbReference type="NCBI Taxonomy" id="40520"/>
    <lineage>
        <taxon>Bacteria</taxon>
        <taxon>Bacillati</taxon>
        <taxon>Bacillota</taxon>
        <taxon>Clostridia</taxon>
        <taxon>Lachnospirales</taxon>
        <taxon>Lachnospiraceae</taxon>
        <taxon>Blautia</taxon>
    </lineage>
</organism>
<evidence type="ECO:0000259" key="1">
    <source>
        <dbReference type="PROSITE" id="PS50943"/>
    </source>
</evidence>
<evidence type="ECO:0000313" key="3">
    <source>
        <dbReference type="Proteomes" id="UP000409147"/>
    </source>
</evidence>
<dbReference type="PROSITE" id="PS50943">
    <property type="entry name" value="HTH_CROC1"/>
    <property type="match status" value="1"/>
</dbReference>
<evidence type="ECO:0000313" key="2">
    <source>
        <dbReference type="EMBL" id="VUX21431.1"/>
    </source>
</evidence>
<dbReference type="InterPro" id="IPR001387">
    <property type="entry name" value="Cro/C1-type_HTH"/>
</dbReference>
<reference evidence="2 3" key="1">
    <citation type="submission" date="2019-07" db="EMBL/GenBank/DDBJ databases">
        <authorList>
            <person name="Hibberd C M."/>
            <person name="Gehrig L. J."/>
            <person name="Chang H.-W."/>
            <person name="Venkatesh S."/>
        </authorList>
    </citation>
    <scope>NUCLEOTIDE SEQUENCE [LARGE SCALE GENOMIC DNA]</scope>
    <source>
        <strain evidence="2">Ruminococcus_obeum_SSTS_Bg7063</strain>
    </source>
</reference>
<protein>
    <submittedName>
        <fullName evidence="2">Helix-turn-helix domain protein</fullName>
    </submittedName>
</protein>
<dbReference type="Pfam" id="PF01381">
    <property type="entry name" value="HTH_3"/>
    <property type="match status" value="1"/>
</dbReference>
<dbReference type="CDD" id="cd00093">
    <property type="entry name" value="HTH_XRE"/>
    <property type="match status" value="1"/>
</dbReference>
<dbReference type="SUPFAM" id="SSF47413">
    <property type="entry name" value="lambda repressor-like DNA-binding domains"/>
    <property type="match status" value="1"/>
</dbReference>
<accession>A0A564UPY2</accession>
<sequence>MAIGQRIKYFRNRIGMTQKQLGEKLGFKGKTSDVRMAQYESEARVPKIDLVKEMAQIFDVDARAITVPNIDTYVGLMHTLFALEDMYGLKITNVEGEPYLCLDRSISAPGSSADEMLRAWMQQADKLKNGEISKEEYDEWRYKYPALDTYQKRVKVPSQELSDYFVQELSKKK</sequence>
<keyword evidence="3" id="KW-1185">Reference proteome</keyword>
<proteinExistence type="predicted"/>
<dbReference type="EMBL" id="CABHNB010000044">
    <property type="protein sequence ID" value="VUX21431.1"/>
    <property type="molecule type" value="Genomic_DNA"/>
</dbReference>
<dbReference type="GO" id="GO:0003677">
    <property type="term" value="F:DNA binding"/>
    <property type="evidence" value="ECO:0007669"/>
    <property type="project" value="InterPro"/>
</dbReference>